<comment type="caution">
    <text evidence="1">The sequence shown here is derived from an EMBL/GenBank/DDBJ whole genome shotgun (WGS) entry which is preliminary data.</text>
</comment>
<protein>
    <submittedName>
        <fullName evidence="1">Uncharacterized protein</fullName>
    </submittedName>
</protein>
<evidence type="ECO:0000313" key="1">
    <source>
        <dbReference type="EMBL" id="KAL3268963.1"/>
    </source>
</evidence>
<reference evidence="1 2" key="1">
    <citation type="journal article" date="2021" name="BMC Biol.">
        <title>Horizontally acquired antibacterial genes associated with adaptive radiation of ladybird beetles.</title>
        <authorList>
            <person name="Li H.S."/>
            <person name="Tang X.F."/>
            <person name="Huang Y.H."/>
            <person name="Xu Z.Y."/>
            <person name="Chen M.L."/>
            <person name="Du X.Y."/>
            <person name="Qiu B.Y."/>
            <person name="Chen P.T."/>
            <person name="Zhang W."/>
            <person name="Slipinski A."/>
            <person name="Escalona H.E."/>
            <person name="Waterhouse R.M."/>
            <person name="Zwick A."/>
            <person name="Pang H."/>
        </authorList>
    </citation>
    <scope>NUCLEOTIDE SEQUENCE [LARGE SCALE GENOMIC DNA]</scope>
    <source>
        <strain evidence="1">SYSU2018</strain>
    </source>
</reference>
<dbReference type="InterPro" id="IPR021109">
    <property type="entry name" value="Peptidase_aspartic_dom_sf"/>
</dbReference>
<name>A0ABD2MRI5_9CUCU</name>
<feature type="non-terminal residue" evidence="1">
    <location>
        <position position="1"/>
    </location>
</feature>
<dbReference type="SUPFAM" id="SSF50630">
    <property type="entry name" value="Acid proteases"/>
    <property type="match status" value="1"/>
</dbReference>
<dbReference type="Proteomes" id="UP001516400">
    <property type="component" value="Unassembled WGS sequence"/>
</dbReference>
<dbReference type="AlphaFoldDB" id="A0ABD2MRI5"/>
<evidence type="ECO:0000313" key="2">
    <source>
        <dbReference type="Proteomes" id="UP001516400"/>
    </source>
</evidence>
<keyword evidence="2" id="KW-1185">Reference proteome</keyword>
<accession>A0ABD2MRI5</accession>
<organism evidence="1 2">
    <name type="scientific">Cryptolaemus montrouzieri</name>
    <dbReference type="NCBI Taxonomy" id="559131"/>
    <lineage>
        <taxon>Eukaryota</taxon>
        <taxon>Metazoa</taxon>
        <taxon>Ecdysozoa</taxon>
        <taxon>Arthropoda</taxon>
        <taxon>Hexapoda</taxon>
        <taxon>Insecta</taxon>
        <taxon>Pterygota</taxon>
        <taxon>Neoptera</taxon>
        <taxon>Endopterygota</taxon>
        <taxon>Coleoptera</taxon>
        <taxon>Polyphaga</taxon>
        <taxon>Cucujiformia</taxon>
        <taxon>Coccinelloidea</taxon>
        <taxon>Coccinellidae</taxon>
        <taxon>Scymninae</taxon>
        <taxon>Scymnini</taxon>
        <taxon>Cryptolaemus</taxon>
    </lineage>
</organism>
<gene>
    <name evidence="1" type="ORF">HHI36_008049</name>
</gene>
<proteinExistence type="predicted"/>
<dbReference type="EMBL" id="JABFTP020000021">
    <property type="protein sequence ID" value="KAL3268963.1"/>
    <property type="molecule type" value="Genomic_DNA"/>
</dbReference>
<sequence length="139" mass="15336">RLSLFNLRPSLPNNPSTTDIIRLDQYFSTKTCVVSVVNRNFSQKGKDTRPYFDVSVGNEHITAQVDTGCNLSFLGLAAFYLLGKPNLQIIYDDSFYVTTANGVLQNTLGCVLMPITLCYMTKVCEILVTLSLSEGLVLG</sequence>